<name>A0A8J4PVF2_9MYCE</name>
<dbReference type="Pfam" id="PF16656">
    <property type="entry name" value="Pur_ac_phosph_N"/>
    <property type="match status" value="1"/>
</dbReference>
<evidence type="ECO:0000256" key="1">
    <source>
        <dbReference type="ARBA" id="ARBA00022729"/>
    </source>
</evidence>
<dbReference type="PANTHER" id="PTHR22953">
    <property type="entry name" value="ACID PHOSPHATASE RELATED"/>
    <property type="match status" value="1"/>
</dbReference>
<feature type="transmembrane region" description="Helical" evidence="3">
    <location>
        <begin position="6"/>
        <end position="31"/>
    </location>
</feature>
<dbReference type="SUPFAM" id="SSF56300">
    <property type="entry name" value="Metallo-dependent phosphatases"/>
    <property type="match status" value="1"/>
</dbReference>
<evidence type="ECO:0000313" key="7">
    <source>
        <dbReference type="Proteomes" id="UP000695562"/>
    </source>
</evidence>
<comment type="similarity">
    <text evidence="2">Belongs to the metallophosphoesterase superfamily. Purple acid phosphatase family.</text>
</comment>
<dbReference type="InterPro" id="IPR039331">
    <property type="entry name" value="PAPs-like"/>
</dbReference>
<proteinExistence type="inferred from homology"/>
<dbReference type="Gene3D" id="2.60.40.380">
    <property type="entry name" value="Purple acid phosphatase-like, N-terminal"/>
    <property type="match status" value="1"/>
</dbReference>
<reference evidence="6" key="1">
    <citation type="submission" date="2020-01" db="EMBL/GenBank/DDBJ databases">
        <title>Development of genomics and gene disruption for Polysphondylium violaceum indicates a role for the polyketide synthase stlB in stalk morphogenesis.</title>
        <authorList>
            <person name="Narita B."/>
            <person name="Kawabe Y."/>
            <person name="Kin K."/>
            <person name="Saito T."/>
            <person name="Gibbs R."/>
            <person name="Kuspa A."/>
            <person name="Muzny D."/>
            <person name="Queller D."/>
            <person name="Richards S."/>
            <person name="Strassman J."/>
            <person name="Sucgang R."/>
            <person name="Worley K."/>
            <person name="Schaap P."/>
        </authorList>
    </citation>
    <scope>NUCLEOTIDE SEQUENCE</scope>
    <source>
        <strain evidence="6">QSvi11</strain>
    </source>
</reference>
<keyword evidence="1" id="KW-0732">Signal</keyword>
<dbReference type="SUPFAM" id="SSF49363">
    <property type="entry name" value="Purple acid phosphatase, N-terminal domain"/>
    <property type="match status" value="1"/>
</dbReference>
<keyword evidence="3" id="KW-1133">Transmembrane helix</keyword>
<accession>A0A8J4PVF2</accession>
<comment type="caution">
    <text evidence="6">The sequence shown here is derived from an EMBL/GenBank/DDBJ whole genome shotgun (WGS) entry which is preliminary data.</text>
</comment>
<keyword evidence="3" id="KW-0812">Transmembrane</keyword>
<dbReference type="OrthoDB" id="19406at2759"/>
<keyword evidence="2" id="KW-0378">Hydrolase</keyword>
<feature type="domain" description="Purple acid phosphatase N-terminal" evidence="5">
    <location>
        <begin position="300"/>
        <end position="402"/>
    </location>
</feature>
<dbReference type="PANTHER" id="PTHR22953:SF104">
    <property type="entry name" value="CALCINEURIN-LIKE PHOSPHOESTERASE DOMAIN-CONTAINING PROTEIN"/>
    <property type="match status" value="1"/>
</dbReference>
<comment type="catalytic activity">
    <reaction evidence="2">
        <text>a phosphate monoester + H2O = an alcohol + phosphate</text>
        <dbReference type="Rhea" id="RHEA:15017"/>
        <dbReference type="ChEBI" id="CHEBI:15377"/>
        <dbReference type="ChEBI" id="CHEBI:30879"/>
        <dbReference type="ChEBI" id="CHEBI:43474"/>
        <dbReference type="ChEBI" id="CHEBI:67140"/>
        <dbReference type="EC" id="3.1.3.2"/>
    </reaction>
</comment>
<feature type="transmembrane region" description="Helical" evidence="3">
    <location>
        <begin position="52"/>
        <end position="72"/>
    </location>
</feature>
<dbReference type="AlphaFoldDB" id="A0A8J4PVF2"/>
<dbReference type="GO" id="GO:0046872">
    <property type="term" value="F:metal ion binding"/>
    <property type="evidence" value="ECO:0007669"/>
    <property type="project" value="InterPro"/>
</dbReference>
<evidence type="ECO:0000259" key="4">
    <source>
        <dbReference type="Pfam" id="PF00149"/>
    </source>
</evidence>
<feature type="transmembrane region" description="Helical" evidence="3">
    <location>
        <begin position="251"/>
        <end position="271"/>
    </location>
</feature>
<dbReference type="InterPro" id="IPR004843">
    <property type="entry name" value="Calcineurin-like_PHP"/>
</dbReference>
<dbReference type="InterPro" id="IPR029052">
    <property type="entry name" value="Metallo-depent_PP-like"/>
</dbReference>
<dbReference type="Pfam" id="PF00149">
    <property type="entry name" value="Metallophos"/>
    <property type="match status" value="1"/>
</dbReference>
<protein>
    <recommendedName>
        <fullName evidence="2">Purple acid phosphatase</fullName>
        <ecNumber evidence="2">3.1.3.2</ecNumber>
    </recommendedName>
</protein>
<feature type="domain" description="Calcineurin-like phosphoesterase" evidence="4">
    <location>
        <begin position="411"/>
        <end position="609"/>
    </location>
</feature>
<keyword evidence="7" id="KW-1185">Reference proteome</keyword>
<sequence>MDIPYKVSYFLIFLLLPFMGAILLVLIKFLFLDEDSDKTANNSGKNSNCSNTLALIISCLYIVGFTFTLISFSSWSFISVYVVMVLNVPMMTCFTLYQLVKQLKLQRKRQKVKVVNINTLNSTAASPIINNSNGDGDGDNSGAGNGQVLSDLLGSPKLRNGFYEINLQELNGGNRIEPIGDDESDLEDQDYRFYYENTLQQEGEQEGAAQEFYFNSLDLHSKHHLSYRQRMAFKASRFKWDVIKVWQYKKMVLVASVLVSVFLGIMLPLAFENVCICSHPMSLSTALTRSTYCPSGQVCFVYLSLPKDPSHSMIIQFHTRDKPLLAYITYQQESSNSSSNSNSNRKEITNYLSMGNVIRDEPRYVSFVDLVDLKPDTEYWFNVHVESSNHKVYNSRQYSFKTLPFNNDDVRFIVGGDIQMNSDAVNLGKLVSDYQPHFVVIGGDIAYEDGIGSCYQRWDERLLFFQNTLAKDNRLTPLVLSIGNHEAGAFFQSYKQVPFYFHYFVFKIGDSMLSVDKRESFHVHKISTHSSIVSLDSCVTKLWSEQVEWLDNTWSSVELKDTMKMTVYHTPIFPAYSPLDSKIAKLGIEYMVPLFDKFNVPLSFENHEHLFKRTKPLRHGQVSPQGTVYVGDGAWGISSNQRPTNNPHGIFEKTAYSNHIWFVNISIQSEINSKANKTISLRAIAPDGQAIDEFDLVPS</sequence>
<gene>
    <name evidence="6" type="ORF">CYY_008317</name>
</gene>
<feature type="transmembrane region" description="Helical" evidence="3">
    <location>
        <begin position="78"/>
        <end position="100"/>
    </location>
</feature>
<evidence type="ECO:0000256" key="3">
    <source>
        <dbReference type="SAM" id="Phobius"/>
    </source>
</evidence>
<dbReference type="InterPro" id="IPR008963">
    <property type="entry name" value="Purple_acid_Pase-like_N"/>
</dbReference>
<evidence type="ECO:0000256" key="2">
    <source>
        <dbReference type="RuleBase" id="RU361203"/>
    </source>
</evidence>
<keyword evidence="3" id="KW-0472">Membrane</keyword>
<dbReference type="GO" id="GO:0003993">
    <property type="term" value="F:acid phosphatase activity"/>
    <property type="evidence" value="ECO:0007669"/>
    <property type="project" value="UniProtKB-EC"/>
</dbReference>
<dbReference type="Proteomes" id="UP000695562">
    <property type="component" value="Unassembled WGS sequence"/>
</dbReference>
<organism evidence="6 7">
    <name type="scientific">Polysphondylium violaceum</name>
    <dbReference type="NCBI Taxonomy" id="133409"/>
    <lineage>
        <taxon>Eukaryota</taxon>
        <taxon>Amoebozoa</taxon>
        <taxon>Evosea</taxon>
        <taxon>Eumycetozoa</taxon>
        <taxon>Dictyostelia</taxon>
        <taxon>Dictyosteliales</taxon>
        <taxon>Dictyosteliaceae</taxon>
        <taxon>Polysphondylium</taxon>
    </lineage>
</organism>
<dbReference type="EMBL" id="AJWJ01000502">
    <property type="protein sequence ID" value="KAF2070361.1"/>
    <property type="molecule type" value="Genomic_DNA"/>
</dbReference>
<dbReference type="EC" id="3.1.3.2" evidence="2"/>
<evidence type="ECO:0000313" key="6">
    <source>
        <dbReference type="EMBL" id="KAF2070361.1"/>
    </source>
</evidence>
<dbReference type="Gene3D" id="3.60.21.10">
    <property type="match status" value="1"/>
</dbReference>
<dbReference type="InterPro" id="IPR015914">
    <property type="entry name" value="PAPs_N"/>
</dbReference>
<evidence type="ECO:0000259" key="5">
    <source>
        <dbReference type="Pfam" id="PF16656"/>
    </source>
</evidence>